<dbReference type="InterPro" id="IPR047215">
    <property type="entry name" value="Galactose_mutarotase-like"/>
</dbReference>
<dbReference type="Gene3D" id="2.70.98.10">
    <property type="match status" value="1"/>
</dbReference>
<evidence type="ECO:0000256" key="2">
    <source>
        <dbReference type="ARBA" id="ARBA00023235"/>
    </source>
</evidence>
<comment type="similarity">
    <text evidence="1">Belongs to the aldose epimerase family.</text>
</comment>
<feature type="chain" id="PRO_5042265858" evidence="4">
    <location>
        <begin position="19"/>
        <end position="381"/>
    </location>
</feature>
<dbReference type="InterPro" id="IPR014718">
    <property type="entry name" value="GH-type_carb-bd"/>
</dbReference>
<gene>
    <name evidence="5" type="ORF">B0H63DRAFT_504260</name>
</gene>
<protein>
    <submittedName>
        <fullName evidence="5">Galactose mutarotase-like protein</fullName>
    </submittedName>
</protein>
<keyword evidence="3" id="KW-0119">Carbohydrate metabolism</keyword>
<organism evidence="5 6">
    <name type="scientific">Podospora didyma</name>
    <dbReference type="NCBI Taxonomy" id="330526"/>
    <lineage>
        <taxon>Eukaryota</taxon>
        <taxon>Fungi</taxon>
        <taxon>Dikarya</taxon>
        <taxon>Ascomycota</taxon>
        <taxon>Pezizomycotina</taxon>
        <taxon>Sordariomycetes</taxon>
        <taxon>Sordariomycetidae</taxon>
        <taxon>Sordariales</taxon>
        <taxon>Podosporaceae</taxon>
        <taxon>Podospora</taxon>
    </lineage>
</organism>
<dbReference type="EMBL" id="JAULSW010000010">
    <property type="protein sequence ID" value="KAK3368340.1"/>
    <property type="molecule type" value="Genomic_DNA"/>
</dbReference>
<accession>A0AAE0N301</accession>
<evidence type="ECO:0000256" key="3">
    <source>
        <dbReference type="ARBA" id="ARBA00023277"/>
    </source>
</evidence>
<evidence type="ECO:0000313" key="6">
    <source>
        <dbReference type="Proteomes" id="UP001285441"/>
    </source>
</evidence>
<reference evidence="5" key="1">
    <citation type="journal article" date="2023" name="Mol. Phylogenet. Evol.">
        <title>Genome-scale phylogeny and comparative genomics of the fungal order Sordariales.</title>
        <authorList>
            <person name="Hensen N."/>
            <person name="Bonometti L."/>
            <person name="Westerberg I."/>
            <person name="Brannstrom I.O."/>
            <person name="Guillou S."/>
            <person name="Cros-Aarteil S."/>
            <person name="Calhoun S."/>
            <person name="Haridas S."/>
            <person name="Kuo A."/>
            <person name="Mondo S."/>
            <person name="Pangilinan J."/>
            <person name="Riley R."/>
            <person name="LaButti K."/>
            <person name="Andreopoulos B."/>
            <person name="Lipzen A."/>
            <person name="Chen C."/>
            <person name="Yan M."/>
            <person name="Daum C."/>
            <person name="Ng V."/>
            <person name="Clum A."/>
            <person name="Steindorff A."/>
            <person name="Ohm R.A."/>
            <person name="Martin F."/>
            <person name="Silar P."/>
            <person name="Natvig D.O."/>
            <person name="Lalanne C."/>
            <person name="Gautier V."/>
            <person name="Ament-Velasquez S.L."/>
            <person name="Kruys A."/>
            <person name="Hutchinson M.I."/>
            <person name="Powell A.J."/>
            <person name="Barry K."/>
            <person name="Miller A.N."/>
            <person name="Grigoriev I.V."/>
            <person name="Debuchy R."/>
            <person name="Gladieux P."/>
            <person name="Hiltunen Thoren M."/>
            <person name="Johannesson H."/>
        </authorList>
    </citation>
    <scope>NUCLEOTIDE SEQUENCE</scope>
    <source>
        <strain evidence="5">CBS 232.78</strain>
    </source>
</reference>
<proteinExistence type="inferred from homology"/>
<dbReference type="PANTHER" id="PTHR10091:SF2">
    <property type="entry name" value="ALDOSE 1-EPIMERASE"/>
    <property type="match status" value="1"/>
</dbReference>
<keyword evidence="2" id="KW-0413">Isomerase</keyword>
<evidence type="ECO:0000256" key="4">
    <source>
        <dbReference type="SAM" id="SignalP"/>
    </source>
</evidence>
<dbReference type="FunFam" id="2.70.98.10:FF:000014">
    <property type="entry name" value="Aldose 1-epimerase, putative"/>
    <property type="match status" value="1"/>
</dbReference>
<comment type="caution">
    <text evidence="5">The sequence shown here is derived from an EMBL/GenBank/DDBJ whole genome shotgun (WGS) entry which is preliminary data.</text>
</comment>
<dbReference type="AlphaFoldDB" id="A0AAE0N301"/>
<evidence type="ECO:0000256" key="1">
    <source>
        <dbReference type="ARBA" id="ARBA00006206"/>
    </source>
</evidence>
<dbReference type="GO" id="GO:0006006">
    <property type="term" value="P:glucose metabolic process"/>
    <property type="evidence" value="ECO:0007669"/>
    <property type="project" value="TreeGrafter"/>
</dbReference>
<reference evidence="5" key="2">
    <citation type="submission" date="2023-06" db="EMBL/GenBank/DDBJ databases">
        <authorList>
            <consortium name="Lawrence Berkeley National Laboratory"/>
            <person name="Haridas S."/>
            <person name="Hensen N."/>
            <person name="Bonometti L."/>
            <person name="Westerberg I."/>
            <person name="Brannstrom I.O."/>
            <person name="Guillou S."/>
            <person name="Cros-Aarteil S."/>
            <person name="Calhoun S."/>
            <person name="Kuo A."/>
            <person name="Mondo S."/>
            <person name="Pangilinan J."/>
            <person name="Riley R."/>
            <person name="LaButti K."/>
            <person name="Andreopoulos B."/>
            <person name="Lipzen A."/>
            <person name="Chen C."/>
            <person name="Yanf M."/>
            <person name="Daum C."/>
            <person name="Ng V."/>
            <person name="Clum A."/>
            <person name="Steindorff A."/>
            <person name="Ohm R."/>
            <person name="Martin F."/>
            <person name="Silar P."/>
            <person name="Natvig D."/>
            <person name="Lalanne C."/>
            <person name="Gautier V."/>
            <person name="Ament-velasquez S.L."/>
            <person name="Kruys A."/>
            <person name="Hutchinson M.I."/>
            <person name="Powell A.J."/>
            <person name="Barry K."/>
            <person name="Miller A.N."/>
            <person name="Grigoriev I.V."/>
            <person name="Debuchy R."/>
            <person name="Gladieux P."/>
            <person name="Thoren M.H."/>
            <person name="Johannesson H."/>
        </authorList>
    </citation>
    <scope>NUCLEOTIDE SEQUENCE</scope>
    <source>
        <strain evidence="5">CBS 232.78</strain>
    </source>
</reference>
<feature type="signal peptide" evidence="4">
    <location>
        <begin position="1"/>
        <end position="18"/>
    </location>
</feature>
<dbReference type="InterPro" id="IPR011013">
    <property type="entry name" value="Gal_mutarotase_sf_dom"/>
</dbReference>
<dbReference type="PANTHER" id="PTHR10091">
    <property type="entry name" value="ALDOSE-1-EPIMERASE"/>
    <property type="match status" value="1"/>
</dbReference>
<dbReference type="Pfam" id="PF01263">
    <property type="entry name" value="Aldose_epim"/>
    <property type="match status" value="1"/>
</dbReference>
<dbReference type="GO" id="GO:0030246">
    <property type="term" value="F:carbohydrate binding"/>
    <property type="evidence" value="ECO:0007669"/>
    <property type="project" value="InterPro"/>
</dbReference>
<dbReference type="SUPFAM" id="SSF74650">
    <property type="entry name" value="Galactose mutarotase-like"/>
    <property type="match status" value="1"/>
</dbReference>
<dbReference type="GO" id="GO:0033499">
    <property type="term" value="P:galactose catabolic process via UDP-galactose, Leloir pathway"/>
    <property type="evidence" value="ECO:0007669"/>
    <property type="project" value="TreeGrafter"/>
</dbReference>
<dbReference type="InterPro" id="IPR008183">
    <property type="entry name" value="Aldose_1/G6P_1-epimerase"/>
</dbReference>
<dbReference type="Proteomes" id="UP001285441">
    <property type="component" value="Unassembled WGS sequence"/>
</dbReference>
<sequence length="381" mass="41452">MLTLTVFSALIISTVISAQGFSKPGADGRYTISAQGIRAQFIPYGATLTNLFVNDKSGKEVDIVLGYDDAAYYATDKSHPTYNSIPGRYANRIGKAQFTIDGKTFRTQKNDGQNTLHSGTNNWSYRTWNVTAVANDSITFSIVDNEGESTGMPGRVNTNVTYSVVNGTWSIRMVATAPETKTPLMLTHHTYFNLDAYKNPATGLIWDHTLSMPYAKRYLAIDSNALPTGKTLTAEAGSINDFASKPNITLGHSKSSAQFKGNCGGSCEGYNGFWIFDDVPDKNGAAVLTLASAWSGIKAELRTNQVGVVLYTCAWSDGTANLKRTQGTSARKKVEKSSCVAIEAQDYVDGINHREWGRVDAEITGPGETYIWESTWSFGLL</sequence>
<keyword evidence="4" id="KW-0732">Signal</keyword>
<dbReference type="CDD" id="cd09019">
    <property type="entry name" value="galactose_mutarotase_like"/>
    <property type="match status" value="1"/>
</dbReference>
<dbReference type="GO" id="GO:0004034">
    <property type="term" value="F:aldose 1-epimerase activity"/>
    <property type="evidence" value="ECO:0007669"/>
    <property type="project" value="TreeGrafter"/>
</dbReference>
<name>A0AAE0N301_9PEZI</name>
<evidence type="ECO:0000313" key="5">
    <source>
        <dbReference type="EMBL" id="KAK3368340.1"/>
    </source>
</evidence>
<keyword evidence="6" id="KW-1185">Reference proteome</keyword>